<comment type="caution">
    <text evidence="2">The sequence shown here is derived from an EMBL/GenBank/DDBJ whole genome shotgun (WGS) entry which is preliminary data.</text>
</comment>
<keyword evidence="1" id="KW-1133">Transmembrane helix</keyword>
<evidence type="ECO:0000313" key="2">
    <source>
        <dbReference type="EMBL" id="TCS91346.1"/>
    </source>
</evidence>
<gene>
    <name evidence="2" type="ORF">EDD65_102281</name>
</gene>
<reference evidence="2 3" key="1">
    <citation type="submission" date="2019-03" db="EMBL/GenBank/DDBJ databases">
        <title>Genomic Encyclopedia of Type Strains, Phase IV (KMG-IV): sequencing the most valuable type-strain genomes for metagenomic binning, comparative biology and taxonomic classification.</title>
        <authorList>
            <person name="Goeker M."/>
        </authorList>
    </citation>
    <scope>NUCLEOTIDE SEQUENCE [LARGE SCALE GENOMIC DNA]</scope>
    <source>
        <strain evidence="2 3">DSM 26752</strain>
    </source>
</reference>
<dbReference type="AlphaFoldDB" id="A0A4R3KZ65"/>
<feature type="transmembrane region" description="Helical" evidence="1">
    <location>
        <begin position="20"/>
        <end position="52"/>
    </location>
</feature>
<name>A0A4R3KZ65_9FIRM</name>
<sequence length="78" mass="9073">MSKEIINKFIEWVKEHKGKFFGGIIGFIIAILILNIGFFKTLFIALCTWLGYYLGSKSDNKEDFRELIEKIIPNSNKE</sequence>
<protein>
    <submittedName>
        <fullName evidence="2">Putative membrane protein</fullName>
    </submittedName>
</protein>
<dbReference type="RefSeq" id="WP_132026132.1">
    <property type="nucleotide sequence ID" value="NZ_CP068564.1"/>
</dbReference>
<keyword evidence="1" id="KW-0472">Membrane</keyword>
<keyword evidence="1" id="KW-0812">Transmembrane</keyword>
<dbReference type="OrthoDB" id="1727295at2"/>
<dbReference type="EMBL" id="SMAE01000002">
    <property type="protein sequence ID" value="TCS91346.1"/>
    <property type="molecule type" value="Genomic_DNA"/>
</dbReference>
<accession>A0A4R3KZ65</accession>
<dbReference type="InterPro" id="IPR018730">
    <property type="entry name" value="DUF2273"/>
</dbReference>
<dbReference type="Proteomes" id="UP000294567">
    <property type="component" value="Unassembled WGS sequence"/>
</dbReference>
<keyword evidence="3" id="KW-1185">Reference proteome</keyword>
<evidence type="ECO:0000313" key="3">
    <source>
        <dbReference type="Proteomes" id="UP000294567"/>
    </source>
</evidence>
<proteinExistence type="predicted"/>
<organism evidence="2 3">
    <name type="scientific">Keratinibaculum paraultunense</name>
    <dbReference type="NCBI Taxonomy" id="1278232"/>
    <lineage>
        <taxon>Bacteria</taxon>
        <taxon>Bacillati</taxon>
        <taxon>Bacillota</taxon>
        <taxon>Tissierellia</taxon>
        <taxon>Tissierellales</taxon>
        <taxon>Tepidimicrobiaceae</taxon>
        <taxon>Keratinibaculum</taxon>
    </lineage>
</organism>
<dbReference type="Pfam" id="PF10031">
    <property type="entry name" value="DUF2273"/>
    <property type="match status" value="1"/>
</dbReference>
<evidence type="ECO:0000256" key="1">
    <source>
        <dbReference type="SAM" id="Phobius"/>
    </source>
</evidence>